<dbReference type="InterPro" id="IPR038610">
    <property type="entry name" value="FliK-like_C_sf"/>
</dbReference>
<reference evidence="3 4" key="1">
    <citation type="submission" date="2019-04" db="EMBL/GenBank/DDBJ databases">
        <title>genome sequence of strain W3.</title>
        <authorList>
            <person name="Gao J."/>
            <person name="Sun J."/>
        </authorList>
    </citation>
    <scope>NUCLEOTIDE SEQUENCE [LARGE SCALE GENOMIC DNA]</scope>
    <source>
        <strain evidence="3 4">W3</strain>
    </source>
</reference>
<gene>
    <name evidence="3" type="ORF">FAA86_17385</name>
</gene>
<comment type="caution">
    <text evidence="3">The sequence shown here is derived from an EMBL/GenBank/DDBJ whole genome shotgun (WGS) entry which is preliminary data.</text>
</comment>
<keyword evidence="3" id="KW-0282">Flagellum</keyword>
<evidence type="ECO:0000259" key="2">
    <source>
        <dbReference type="Pfam" id="PF02120"/>
    </source>
</evidence>
<dbReference type="Proteomes" id="UP000307378">
    <property type="component" value="Unassembled WGS sequence"/>
</dbReference>
<dbReference type="CDD" id="cd17470">
    <property type="entry name" value="T3SS_Flik_C"/>
    <property type="match status" value="1"/>
</dbReference>
<keyword evidence="3" id="KW-0966">Cell projection</keyword>
<evidence type="ECO:0000313" key="4">
    <source>
        <dbReference type="Proteomes" id="UP000307378"/>
    </source>
</evidence>
<sequence length="472" mass="48675">MMDALSAPRMPVSDGAASPSAAGRADKSEDGGSFSKVLSSSGEQERGASKERKAEDDTASVETEADRPQTKGTTRSADAQMLTIDDALLAELEALPDDVSMGDLVRLLANAKGQAKGKGDAKLGDEPQVEIEGLDPALKAQLAKAMAAVRDRQGAEAGDETSADLSTTDGAGSDAKASDLADILQLLVGGETKLTEKGEEIGKGDKNAKDENKAANGLMTAIASEEQADASTADGGDADGDRDFRFVRADGKGQSLFLRSEGAAGSEQSEAKAVETVTVVDSRRYIAPVSTTNAASISAAMLGDSEWVGAMSPGSELANAATLSSQGKVVHTLKIQMTPIELGSVTATLRLSGEELSVQLTVDNPAALRQLQNDQSDILKALRAQGLVVDQVQVNMQVATVDRSADTSQNGPQGQQPGQQQSFQAGSQGGGERQSQGEMAGGGARVADERLVQAADTPASDARSTRPGQLYI</sequence>
<feature type="compositionally biased region" description="Basic and acidic residues" evidence="1">
    <location>
        <begin position="43"/>
        <end position="56"/>
    </location>
</feature>
<dbReference type="EMBL" id="STGU01000010">
    <property type="protein sequence ID" value="THV33794.1"/>
    <property type="molecule type" value="Genomic_DNA"/>
</dbReference>
<dbReference type="AlphaFoldDB" id="A0A4S8Q135"/>
<feature type="region of interest" description="Disordered" evidence="1">
    <location>
        <begin position="403"/>
        <end position="472"/>
    </location>
</feature>
<evidence type="ECO:0000313" key="3">
    <source>
        <dbReference type="EMBL" id="THV33794.1"/>
    </source>
</evidence>
<proteinExistence type="predicted"/>
<accession>A0A4S8Q135</accession>
<name>A0A4S8Q135_9HYPH</name>
<dbReference type="Gene3D" id="3.30.750.140">
    <property type="match status" value="1"/>
</dbReference>
<feature type="compositionally biased region" description="Low complexity" evidence="1">
    <location>
        <begin position="408"/>
        <end position="426"/>
    </location>
</feature>
<evidence type="ECO:0000256" key="1">
    <source>
        <dbReference type="SAM" id="MobiDB-lite"/>
    </source>
</evidence>
<feature type="domain" description="Flagellar hook-length control protein-like C-terminal" evidence="2">
    <location>
        <begin position="327"/>
        <end position="398"/>
    </location>
</feature>
<organism evidence="3 4">
    <name type="scientific">Rhizobium rosettiformans W3</name>
    <dbReference type="NCBI Taxonomy" id="538378"/>
    <lineage>
        <taxon>Bacteria</taxon>
        <taxon>Pseudomonadati</taxon>
        <taxon>Pseudomonadota</taxon>
        <taxon>Alphaproteobacteria</taxon>
        <taxon>Hyphomicrobiales</taxon>
        <taxon>Rhizobiaceae</taxon>
        <taxon>Rhizobium/Agrobacterium group</taxon>
        <taxon>Rhizobium</taxon>
    </lineage>
</organism>
<feature type="region of interest" description="Disordered" evidence="1">
    <location>
        <begin position="1"/>
        <end position="80"/>
    </location>
</feature>
<keyword evidence="3" id="KW-0969">Cilium</keyword>
<dbReference type="RefSeq" id="WP_136542421.1">
    <property type="nucleotide sequence ID" value="NZ_STGU01000010.1"/>
</dbReference>
<protein>
    <submittedName>
        <fullName evidence="3">Flagellar hook-length control protein FliK</fullName>
    </submittedName>
</protein>
<dbReference type="InterPro" id="IPR021136">
    <property type="entry name" value="Flagellar_hook_control-like_C"/>
</dbReference>
<feature type="region of interest" description="Disordered" evidence="1">
    <location>
        <begin position="151"/>
        <end position="174"/>
    </location>
</feature>
<dbReference type="Pfam" id="PF02120">
    <property type="entry name" value="Flg_hook"/>
    <property type="match status" value="1"/>
</dbReference>